<keyword evidence="6" id="KW-1185">Reference proteome</keyword>
<comment type="subcellular location">
    <subcellularLocation>
        <location evidence="1">Membrane</location>
        <topology evidence="1">Multi-pass membrane protein</topology>
    </subcellularLocation>
</comment>
<keyword evidence="3" id="KW-1133">Transmembrane helix</keyword>
<evidence type="ECO:0000256" key="2">
    <source>
        <dbReference type="ARBA" id="ARBA00022692"/>
    </source>
</evidence>
<comment type="caution">
    <text evidence="5">The sequence shown here is derived from an EMBL/GenBank/DDBJ whole genome shotgun (WGS) entry which is preliminary data.</text>
</comment>
<dbReference type="InterPro" id="IPR011701">
    <property type="entry name" value="MFS"/>
</dbReference>
<accession>A0A2H1C1T4</accession>
<keyword evidence="2" id="KW-0812">Transmembrane</keyword>
<evidence type="ECO:0000256" key="3">
    <source>
        <dbReference type="ARBA" id="ARBA00022989"/>
    </source>
</evidence>
<gene>
    <name evidence="5" type="ORF">D915_007900</name>
</gene>
<dbReference type="GO" id="GO:0016020">
    <property type="term" value="C:membrane"/>
    <property type="evidence" value="ECO:0007669"/>
    <property type="project" value="UniProtKB-SubCell"/>
</dbReference>
<evidence type="ECO:0000256" key="4">
    <source>
        <dbReference type="ARBA" id="ARBA00023136"/>
    </source>
</evidence>
<dbReference type="AlphaFoldDB" id="A0A2H1C1T4"/>
<organism evidence="5 6">
    <name type="scientific">Fasciola hepatica</name>
    <name type="common">Liver fluke</name>
    <dbReference type="NCBI Taxonomy" id="6192"/>
    <lineage>
        <taxon>Eukaryota</taxon>
        <taxon>Metazoa</taxon>
        <taxon>Spiralia</taxon>
        <taxon>Lophotrochozoa</taxon>
        <taxon>Platyhelminthes</taxon>
        <taxon>Trematoda</taxon>
        <taxon>Digenea</taxon>
        <taxon>Plagiorchiida</taxon>
        <taxon>Echinostomata</taxon>
        <taxon>Echinostomatoidea</taxon>
        <taxon>Fasciolidae</taxon>
        <taxon>Fasciola</taxon>
    </lineage>
</organism>
<keyword evidence="4" id="KW-0472">Membrane</keyword>
<evidence type="ECO:0000313" key="6">
    <source>
        <dbReference type="Proteomes" id="UP000230066"/>
    </source>
</evidence>
<dbReference type="InterPro" id="IPR036259">
    <property type="entry name" value="MFS_trans_sf"/>
</dbReference>
<dbReference type="Pfam" id="PF07690">
    <property type="entry name" value="MFS_1"/>
    <property type="match status" value="1"/>
</dbReference>
<evidence type="ECO:0000256" key="1">
    <source>
        <dbReference type="ARBA" id="ARBA00004141"/>
    </source>
</evidence>
<name>A0A2H1C1T4_FASHE</name>
<sequence>MAEPEVTPKAQYKSPDFETDKPQSCHKTLFSPKCLQVFVSSSWGFLTNVERAIIMPSLWLYLQTAWSATAAKQFYAATLAAFCLAILLVTPLIGYAAHKGVRTHVLLLCSNQLEILGNVMYLVGHSPWVVLAGRFISGIGACCDPPLYADMVKLTTTEERTSYVIAMLLPRQVGLLFGPAFTILVHKLNVSVGDFNLNVYNVPGLLMATLWGLHCFLVLACYPNVDKAVHATEPSTPGPVSFSGRVRRYFFDPPRQKHQADTNPILDDDGSVDQPLKHRPPSSCSTCPCSSYCNSLRPYLSLPLITMYSLCFMVNFTTMCLEAVLPPATDRLFGWTEVEVSWVYLAAGGVVFVVFLCIRCLTICMYDRTILTCGLISLLFGYLWFACTYAYRPTPDKVTGIAMSMCGLLLHVIGVPMVATSSESLYSKLAPKEDMDRAQTIYRTVVNVGFFAGPYLGGSLNQVPHAAFILMLLLVFIPLVCLCTVYEKFVISNDSCEQDEVI</sequence>
<dbReference type="PANTHER" id="PTHR23510:SF16">
    <property type="entry name" value="MAJOR FACILITATOR SUPERFAMILY (MFS) PROFILE DOMAIN-CONTAINING PROTEIN"/>
    <property type="match status" value="1"/>
</dbReference>
<dbReference type="InterPro" id="IPR051068">
    <property type="entry name" value="MFS_Domain-Containing_Protein"/>
</dbReference>
<dbReference type="Proteomes" id="UP000230066">
    <property type="component" value="Unassembled WGS sequence"/>
</dbReference>
<evidence type="ECO:0000313" key="5">
    <source>
        <dbReference type="EMBL" id="THD21516.1"/>
    </source>
</evidence>
<dbReference type="Gene3D" id="1.20.1250.20">
    <property type="entry name" value="MFS general substrate transporter like domains"/>
    <property type="match status" value="1"/>
</dbReference>
<reference evidence="5" key="1">
    <citation type="submission" date="2019-03" db="EMBL/GenBank/DDBJ databases">
        <title>Improved annotation for the trematode Fasciola hepatica.</title>
        <authorList>
            <person name="Choi Y.-J."/>
            <person name="Martin J."/>
            <person name="Mitreva M."/>
        </authorList>
    </citation>
    <scope>NUCLEOTIDE SEQUENCE [LARGE SCALE GENOMIC DNA]</scope>
</reference>
<proteinExistence type="predicted"/>
<dbReference type="EMBL" id="JXXN02003470">
    <property type="protein sequence ID" value="THD21516.1"/>
    <property type="molecule type" value="Genomic_DNA"/>
</dbReference>
<dbReference type="PANTHER" id="PTHR23510">
    <property type="entry name" value="INNER MEMBRANE TRANSPORT PROTEIN YAJR"/>
    <property type="match status" value="1"/>
</dbReference>
<dbReference type="GO" id="GO:0022857">
    <property type="term" value="F:transmembrane transporter activity"/>
    <property type="evidence" value="ECO:0007669"/>
    <property type="project" value="InterPro"/>
</dbReference>
<dbReference type="SUPFAM" id="SSF103473">
    <property type="entry name" value="MFS general substrate transporter"/>
    <property type="match status" value="1"/>
</dbReference>
<protein>
    <submittedName>
        <fullName evidence="5">Drug transporter</fullName>
    </submittedName>
</protein>